<dbReference type="GO" id="GO:0006355">
    <property type="term" value="P:regulation of DNA-templated transcription"/>
    <property type="evidence" value="ECO:0007669"/>
    <property type="project" value="InterPro"/>
</dbReference>
<dbReference type="InterPro" id="IPR050169">
    <property type="entry name" value="Krueppel_C2H2_ZnF"/>
</dbReference>
<gene>
    <name evidence="2" type="ORF">HJG60_020846</name>
</gene>
<evidence type="ECO:0000313" key="2">
    <source>
        <dbReference type="EMBL" id="KAF6128366.1"/>
    </source>
</evidence>
<accession>A0A834ESV7</accession>
<sequence>MSPYPEAITVCVTVGTLDQLAEGGYLSQFSTLSQEQQKMNIPQALVSFKDVTVEFTQEEWQQMGPLQRTLYRDVMLENYNNLVSVGNCIFKPEVIFKLEQGEEPWFLEEEFSNQSHHGKFEHWQTEFYG</sequence>
<dbReference type="CDD" id="cd07765">
    <property type="entry name" value="KRAB_A-box"/>
    <property type="match status" value="1"/>
</dbReference>
<evidence type="ECO:0000259" key="1">
    <source>
        <dbReference type="PROSITE" id="PS50805"/>
    </source>
</evidence>
<comment type="caution">
    <text evidence="2">The sequence shown here is derived from an EMBL/GenBank/DDBJ whole genome shotgun (WGS) entry which is preliminary data.</text>
</comment>
<name>A0A834ESV7_9CHIR</name>
<dbReference type="PANTHER" id="PTHR23232:SF131">
    <property type="entry name" value="KRAB DOMAIN-CONTAINING PROTEIN"/>
    <property type="match status" value="1"/>
</dbReference>
<evidence type="ECO:0000313" key="3">
    <source>
        <dbReference type="Proteomes" id="UP000664940"/>
    </source>
</evidence>
<dbReference type="Gene3D" id="6.10.140.140">
    <property type="match status" value="1"/>
</dbReference>
<protein>
    <submittedName>
        <fullName evidence="2">Zinc finger protein 510</fullName>
    </submittedName>
</protein>
<proteinExistence type="predicted"/>
<dbReference type="Pfam" id="PF01352">
    <property type="entry name" value="KRAB"/>
    <property type="match status" value="1"/>
</dbReference>
<dbReference type="Proteomes" id="UP000664940">
    <property type="component" value="Unassembled WGS sequence"/>
</dbReference>
<dbReference type="EMBL" id="JABVXQ010000002">
    <property type="protein sequence ID" value="KAF6128366.1"/>
    <property type="molecule type" value="Genomic_DNA"/>
</dbReference>
<dbReference type="AlphaFoldDB" id="A0A834ESV7"/>
<dbReference type="SMART" id="SM00349">
    <property type="entry name" value="KRAB"/>
    <property type="match status" value="1"/>
</dbReference>
<feature type="domain" description="KRAB" evidence="1">
    <location>
        <begin position="46"/>
        <end position="117"/>
    </location>
</feature>
<dbReference type="InterPro" id="IPR036051">
    <property type="entry name" value="KRAB_dom_sf"/>
</dbReference>
<organism evidence="2 3">
    <name type="scientific">Phyllostomus discolor</name>
    <name type="common">pale spear-nosed bat</name>
    <dbReference type="NCBI Taxonomy" id="89673"/>
    <lineage>
        <taxon>Eukaryota</taxon>
        <taxon>Metazoa</taxon>
        <taxon>Chordata</taxon>
        <taxon>Craniata</taxon>
        <taxon>Vertebrata</taxon>
        <taxon>Euteleostomi</taxon>
        <taxon>Mammalia</taxon>
        <taxon>Eutheria</taxon>
        <taxon>Laurasiatheria</taxon>
        <taxon>Chiroptera</taxon>
        <taxon>Yangochiroptera</taxon>
        <taxon>Phyllostomidae</taxon>
        <taxon>Phyllostominae</taxon>
        <taxon>Phyllostomus</taxon>
    </lineage>
</organism>
<dbReference type="InterPro" id="IPR001909">
    <property type="entry name" value="KRAB"/>
</dbReference>
<reference evidence="2 3" key="1">
    <citation type="journal article" date="2020" name="Nature">
        <title>Six reference-quality genomes reveal evolution of bat adaptations.</title>
        <authorList>
            <person name="Jebb D."/>
            <person name="Huang Z."/>
            <person name="Pippel M."/>
            <person name="Hughes G.M."/>
            <person name="Lavrichenko K."/>
            <person name="Devanna P."/>
            <person name="Winkler S."/>
            <person name="Jermiin L.S."/>
            <person name="Skirmuntt E.C."/>
            <person name="Katzourakis A."/>
            <person name="Burkitt-Gray L."/>
            <person name="Ray D.A."/>
            <person name="Sullivan K.A.M."/>
            <person name="Roscito J.G."/>
            <person name="Kirilenko B.M."/>
            <person name="Davalos L.M."/>
            <person name="Corthals A.P."/>
            <person name="Power M.L."/>
            <person name="Jones G."/>
            <person name="Ransome R.D."/>
            <person name="Dechmann D.K.N."/>
            <person name="Locatelli A.G."/>
            <person name="Puechmaille S.J."/>
            <person name="Fedrigo O."/>
            <person name="Jarvis E.D."/>
            <person name="Hiller M."/>
            <person name="Vernes S.C."/>
            <person name="Myers E.W."/>
            <person name="Teeling E.C."/>
        </authorList>
    </citation>
    <scope>NUCLEOTIDE SEQUENCE [LARGE SCALE GENOMIC DNA]</scope>
    <source>
        <strain evidence="2">Bat1K_MPI-CBG_1</strain>
    </source>
</reference>
<dbReference type="PANTHER" id="PTHR23232">
    <property type="entry name" value="KRAB DOMAIN C2H2 ZINC FINGER"/>
    <property type="match status" value="1"/>
</dbReference>
<dbReference type="PROSITE" id="PS50805">
    <property type="entry name" value="KRAB"/>
    <property type="match status" value="1"/>
</dbReference>
<dbReference type="SUPFAM" id="SSF109640">
    <property type="entry name" value="KRAB domain (Kruppel-associated box)"/>
    <property type="match status" value="1"/>
</dbReference>